<comment type="similarity">
    <text evidence="3">Belongs to the glycosyltransferase 11 family.</text>
</comment>
<dbReference type="RefSeq" id="XP_005103043.1">
    <property type="nucleotide sequence ID" value="XM_005102986.3"/>
</dbReference>
<proteinExistence type="inferred from homology"/>
<protein>
    <recommendedName>
        <fullName evidence="3">L-Fucosyltransferase</fullName>
        <ecNumber evidence="3">2.4.1.-</ecNumber>
    </recommendedName>
</protein>
<keyword evidence="3" id="KW-0812">Transmembrane</keyword>
<dbReference type="InterPro" id="IPR002516">
    <property type="entry name" value="Glyco_trans_11"/>
</dbReference>
<evidence type="ECO:0000256" key="3">
    <source>
        <dbReference type="RuleBase" id="RU363129"/>
    </source>
</evidence>
<reference evidence="5" key="1">
    <citation type="submission" date="2025-08" db="UniProtKB">
        <authorList>
            <consortium name="RefSeq"/>
        </authorList>
    </citation>
    <scope>IDENTIFICATION</scope>
</reference>
<keyword evidence="4" id="KW-1185">Reference proteome</keyword>
<dbReference type="PANTHER" id="PTHR11927">
    <property type="entry name" value="GALACTOSIDE 2-L-FUCOSYLTRANSFERASE"/>
    <property type="match status" value="1"/>
</dbReference>
<comment type="pathway">
    <text evidence="3">Protein modification; protein glycosylation.</text>
</comment>
<comment type="subcellular location">
    <subcellularLocation>
        <location evidence="3">Golgi apparatus</location>
        <location evidence="3">Golgi stack membrane</location>
        <topology evidence="3">Single-pass type II membrane protein</topology>
    </subcellularLocation>
</comment>
<evidence type="ECO:0000313" key="4">
    <source>
        <dbReference type="Proteomes" id="UP000694888"/>
    </source>
</evidence>
<dbReference type="Proteomes" id="UP000694888">
    <property type="component" value="Unplaced"/>
</dbReference>
<keyword evidence="3" id="KW-0325">Glycoprotein</keyword>
<evidence type="ECO:0000256" key="2">
    <source>
        <dbReference type="ARBA" id="ARBA00022679"/>
    </source>
</evidence>
<dbReference type="EC" id="2.4.1.-" evidence="3"/>
<dbReference type="CDD" id="cd11301">
    <property type="entry name" value="Fut1_Fut2_like"/>
    <property type="match status" value="1"/>
</dbReference>
<keyword evidence="3" id="KW-0333">Golgi apparatus</keyword>
<organism evidence="4 5">
    <name type="scientific">Aplysia californica</name>
    <name type="common">California sea hare</name>
    <dbReference type="NCBI Taxonomy" id="6500"/>
    <lineage>
        <taxon>Eukaryota</taxon>
        <taxon>Metazoa</taxon>
        <taxon>Spiralia</taxon>
        <taxon>Lophotrochozoa</taxon>
        <taxon>Mollusca</taxon>
        <taxon>Gastropoda</taxon>
        <taxon>Heterobranchia</taxon>
        <taxon>Euthyneura</taxon>
        <taxon>Tectipleura</taxon>
        <taxon>Aplysiida</taxon>
        <taxon>Aplysioidea</taxon>
        <taxon>Aplysiidae</taxon>
        <taxon>Aplysia</taxon>
    </lineage>
</organism>
<dbReference type="PANTHER" id="PTHR11927:SF9">
    <property type="entry name" value="L-FUCOSYLTRANSFERASE"/>
    <property type="match status" value="1"/>
</dbReference>
<dbReference type="GeneID" id="101863281"/>
<evidence type="ECO:0000256" key="1">
    <source>
        <dbReference type="ARBA" id="ARBA00022676"/>
    </source>
</evidence>
<evidence type="ECO:0000313" key="5">
    <source>
        <dbReference type="RefSeq" id="XP_005103043.1"/>
    </source>
</evidence>
<accession>A0ABM0JWB4</accession>
<keyword evidence="1 3" id="KW-0328">Glycosyltransferase</keyword>
<name>A0ABM0JWB4_APLCA</name>
<dbReference type="Pfam" id="PF01531">
    <property type="entry name" value="Glyco_transf_11"/>
    <property type="match status" value="1"/>
</dbReference>
<gene>
    <name evidence="5" type="primary">LOC101863281</name>
</gene>
<keyword evidence="3" id="KW-0735">Signal-anchor</keyword>
<sequence>MKFFQKSTIALALFIAITVPLAFYQVRFSPLEKLHIDGATNHSAAANRQATNSSKPTYHSYPVFLSVAFRGRLGNQMFEYAAMLGLARQQGRIPVLQAKTSLLQQAFNINKARPLNSSIRLDGWQSFTEAHYGICDRKLSRLPPLNVTLHGFLQSWKYFATEEEELRQEFTFKKHVSARADKLIKEIQQNFPNRSLVGVHVRRGDFVGQSNAGYISPEATYYFKAFDRMRAELGRATPVLFVVASNGRDWCVANLNGSDVHILENEKAELHLALLARTSNAVISSGTYSWWAGWLTKGKVIYYSGFPKPGTSLRYHLKPEDYYPPHWIGIGD</sequence>
<keyword evidence="2 3" id="KW-0808">Transferase</keyword>